<dbReference type="Pfam" id="PF01796">
    <property type="entry name" value="OB_ChsH2_C"/>
    <property type="match status" value="1"/>
</dbReference>
<proteinExistence type="predicted"/>
<dbReference type="PANTHER" id="PTHR34075:SF5">
    <property type="entry name" value="BLR3430 PROTEIN"/>
    <property type="match status" value="1"/>
</dbReference>
<dbReference type="Proteomes" id="UP001596099">
    <property type="component" value="Unassembled WGS sequence"/>
</dbReference>
<feature type="domain" description="ChsH2 C-terminal OB-fold" evidence="1">
    <location>
        <begin position="49"/>
        <end position="116"/>
    </location>
</feature>
<keyword evidence="3" id="KW-1185">Reference proteome</keyword>
<protein>
    <submittedName>
        <fullName evidence="2">OB-fold domain-containing protein</fullName>
    </submittedName>
</protein>
<dbReference type="SUPFAM" id="SSF50249">
    <property type="entry name" value="Nucleic acid-binding proteins"/>
    <property type="match status" value="1"/>
</dbReference>
<evidence type="ECO:0000259" key="1">
    <source>
        <dbReference type="Pfam" id="PF01796"/>
    </source>
</evidence>
<evidence type="ECO:0000313" key="3">
    <source>
        <dbReference type="Proteomes" id="UP001596099"/>
    </source>
</evidence>
<comment type="caution">
    <text evidence="2">The sequence shown here is derived from an EMBL/GenBank/DDBJ whole genome shotgun (WGS) entry which is preliminary data.</text>
</comment>
<evidence type="ECO:0000313" key="2">
    <source>
        <dbReference type="EMBL" id="MFC5973523.1"/>
    </source>
</evidence>
<dbReference type="InterPro" id="IPR052513">
    <property type="entry name" value="Thioester_dehydratase-like"/>
</dbReference>
<organism evidence="2 3">
    <name type="scientific">Halomarina salina</name>
    <dbReference type="NCBI Taxonomy" id="1872699"/>
    <lineage>
        <taxon>Archaea</taxon>
        <taxon>Methanobacteriati</taxon>
        <taxon>Methanobacteriota</taxon>
        <taxon>Stenosarchaea group</taxon>
        <taxon>Halobacteria</taxon>
        <taxon>Halobacteriales</taxon>
        <taxon>Natronomonadaceae</taxon>
        <taxon>Halomarina</taxon>
    </lineage>
</organism>
<dbReference type="EMBL" id="JBHSQH010000002">
    <property type="protein sequence ID" value="MFC5973523.1"/>
    <property type="molecule type" value="Genomic_DNA"/>
</dbReference>
<sequence>MSGPRYHRTRRQDQRLVGFECQDCGWVSYPEEKRVCKRCGDAPATFEEVVLAERGTVETFVVQQYLPDDIETPQPVAVVDLPQADGEGEAARVYGLLTETDLEEIEVGTEVVARFRELFSDGRRPVNSFKFSVPRSNKGETGGAR</sequence>
<dbReference type="RefSeq" id="WP_247420465.1">
    <property type="nucleotide sequence ID" value="NZ_JALLGW010000003.1"/>
</dbReference>
<name>A0ABD5RSS7_9EURY</name>
<reference evidence="2 3" key="1">
    <citation type="journal article" date="2019" name="Int. J. Syst. Evol. Microbiol.">
        <title>The Global Catalogue of Microorganisms (GCM) 10K type strain sequencing project: providing services to taxonomists for standard genome sequencing and annotation.</title>
        <authorList>
            <consortium name="The Broad Institute Genomics Platform"/>
            <consortium name="The Broad Institute Genome Sequencing Center for Infectious Disease"/>
            <person name="Wu L."/>
            <person name="Ma J."/>
        </authorList>
    </citation>
    <scope>NUCLEOTIDE SEQUENCE [LARGE SCALE GENOMIC DNA]</scope>
    <source>
        <strain evidence="2 3">CGMCC 1.12543</strain>
    </source>
</reference>
<accession>A0ABD5RSS7</accession>
<gene>
    <name evidence="2" type="ORF">ACFPYI_19510</name>
</gene>
<dbReference type="PANTHER" id="PTHR34075">
    <property type="entry name" value="BLR3430 PROTEIN"/>
    <property type="match status" value="1"/>
</dbReference>
<dbReference type="InterPro" id="IPR012340">
    <property type="entry name" value="NA-bd_OB-fold"/>
</dbReference>
<dbReference type="InterPro" id="IPR002878">
    <property type="entry name" value="ChsH2_C"/>
</dbReference>
<dbReference type="AlphaFoldDB" id="A0ABD5RSS7"/>